<evidence type="ECO:0000313" key="1">
    <source>
        <dbReference type="EMBL" id="CSC17410.1"/>
    </source>
</evidence>
<gene>
    <name evidence="1" type="ORF">ERS013201_01969</name>
</gene>
<proteinExistence type="predicted"/>
<dbReference type="Proteomes" id="UP000046067">
    <property type="component" value="Unassembled WGS sequence"/>
</dbReference>
<reference evidence="1 2" key="1">
    <citation type="submission" date="2015-07" db="EMBL/GenBank/DDBJ databases">
        <authorList>
            <consortium name="Pathogen Informatics"/>
        </authorList>
    </citation>
    <scope>NUCLEOTIDE SEQUENCE [LARGE SCALE GENOMIC DNA]</scope>
    <source>
        <strain evidence="1 2">A325</strain>
    </source>
</reference>
<evidence type="ECO:0000313" key="2">
    <source>
        <dbReference type="Proteomes" id="UP000046067"/>
    </source>
</evidence>
<protein>
    <submittedName>
        <fullName evidence="1">Uncharacterized protein</fullName>
    </submittedName>
</protein>
<organism evidence="1 2">
    <name type="scientific">Vibrio cholerae</name>
    <dbReference type="NCBI Taxonomy" id="666"/>
    <lineage>
        <taxon>Bacteria</taxon>
        <taxon>Pseudomonadati</taxon>
        <taxon>Pseudomonadota</taxon>
        <taxon>Gammaproteobacteria</taxon>
        <taxon>Vibrionales</taxon>
        <taxon>Vibrionaceae</taxon>
        <taxon>Vibrio</taxon>
    </lineage>
</organism>
<accession>A0A655XPL5</accession>
<dbReference type="AlphaFoldDB" id="A0A655XPL5"/>
<sequence>MVCAAVILVVTPHDELYVRVRLSNTGFDDVVLVVWVECVIQLHRTITTAQFRFGYPCPWVWMREDRAVLFHALVNASHETDVIIWRGK</sequence>
<name>A0A655XPL5_VIBCL</name>
<dbReference type="EMBL" id="CWQJ01000010">
    <property type="protein sequence ID" value="CSC17410.1"/>
    <property type="molecule type" value="Genomic_DNA"/>
</dbReference>